<protein>
    <recommendedName>
        <fullName evidence="5">Haloacid dehalogenase</fullName>
    </recommendedName>
</protein>
<dbReference type="InterPro" id="IPR023198">
    <property type="entry name" value="PGP-like_dom2"/>
</dbReference>
<dbReference type="EMBL" id="JAHLFE010000209">
    <property type="protein sequence ID" value="MBU3845206.1"/>
    <property type="molecule type" value="Genomic_DNA"/>
</dbReference>
<name>A0A948THV8_9GAMM</name>
<dbReference type="AlphaFoldDB" id="A0A948THV8"/>
<dbReference type="GO" id="GO:0016787">
    <property type="term" value="F:hydrolase activity"/>
    <property type="evidence" value="ECO:0007669"/>
    <property type="project" value="UniProtKB-KW"/>
</dbReference>
<dbReference type="SUPFAM" id="SSF56784">
    <property type="entry name" value="HAD-like"/>
    <property type="match status" value="1"/>
</dbReference>
<evidence type="ECO:0000313" key="4">
    <source>
        <dbReference type="Proteomes" id="UP000733611"/>
    </source>
</evidence>
<comment type="caution">
    <text evidence="3">The sequence shown here is derived from an EMBL/GenBank/DDBJ whole genome shotgun (WGS) entry which is preliminary data.</text>
</comment>
<feature type="coiled-coil region" evidence="2">
    <location>
        <begin position="232"/>
        <end position="268"/>
    </location>
</feature>
<proteinExistence type="predicted"/>
<sequence length="342" mass="39732">MQNNLDSERRALTFDLYGGLLNFNLIPHFVGQVARERNISPELAEFYFSLYMDRMMYSQDFVTYRDLLAMVMKYLDMELNTNIFSPNANELYLLHNDLKPHHDVLPVLIALRDKGYELFLMANSNIQLVQNYYDRLLGLFSDKTVLVADEVRCYMPKIDFFRFASTKFKLRSADDHFHVASDYFRDIVPASRMQWLTAYINRSKTGEMKGAEPSVTLTNMTELEEGMTRAHQRILEEERAAQEREMAVARAKEEQAEAEARQKAVQAAVQQQQMHQMYAQKQMYQKAGLNEGNQYFVPQNEKDRILSEKMRNMSPTKARALAKARERALANARLREGGKGGF</sequence>
<dbReference type="PANTHER" id="PTHR43316:SF3">
    <property type="entry name" value="HALOACID DEHALOGENASE, TYPE II (AFU_ORTHOLOGUE AFUA_2G07750)-RELATED"/>
    <property type="match status" value="1"/>
</dbReference>
<reference evidence="3" key="2">
    <citation type="submission" date="2021-04" db="EMBL/GenBank/DDBJ databases">
        <authorList>
            <person name="Gilroy R."/>
        </authorList>
    </citation>
    <scope>NUCLEOTIDE SEQUENCE</scope>
    <source>
        <strain evidence="3">378</strain>
    </source>
</reference>
<dbReference type="Pfam" id="PF00702">
    <property type="entry name" value="Hydrolase"/>
    <property type="match status" value="1"/>
</dbReference>
<dbReference type="Gene3D" id="3.40.50.1000">
    <property type="entry name" value="HAD superfamily/HAD-like"/>
    <property type="match status" value="1"/>
</dbReference>
<keyword evidence="1" id="KW-0378">Hydrolase</keyword>
<accession>A0A948THV8</accession>
<evidence type="ECO:0008006" key="5">
    <source>
        <dbReference type="Google" id="ProtNLM"/>
    </source>
</evidence>
<dbReference type="Gene3D" id="1.10.150.240">
    <property type="entry name" value="Putative phosphatase, domain 2"/>
    <property type="match status" value="1"/>
</dbReference>
<organism evidence="3 4">
    <name type="scientific">Candidatus Anaerobiospirillum pullicola</name>
    <dbReference type="NCBI Taxonomy" id="2838451"/>
    <lineage>
        <taxon>Bacteria</taxon>
        <taxon>Pseudomonadati</taxon>
        <taxon>Pseudomonadota</taxon>
        <taxon>Gammaproteobacteria</taxon>
        <taxon>Aeromonadales</taxon>
        <taxon>Succinivibrionaceae</taxon>
        <taxon>Anaerobiospirillum</taxon>
    </lineage>
</organism>
<evidence type="ECO:0000256" key="1">
    <source>
        <dbReference type="ARBA" id="ARBA00022801"/>
    </source>
</evidence>
<evidence type="ECO:0000313" key="3">
    <source>
        <dbReference type="EMBL" id="MBU3845206.1"/>
    </source>
</evidence>
<dbReference type="InterPro" id="IPR051540">
    <property type="entry name" value="S-2-haloacid_dehalogenase"/>
</dbReference>
<keyword evidence="2" id="KW-0175">Coiled coil</keyword>
<gene>
    <name evidence="3" type="ORF">H9847_10170</name>
</gene>
<dbReference type="PANTHER" id="PTHR43316">
    <property type="entry name" value="HYDROLASE, HALOACID DELAHOGENASE-RELATED"/>
    <property type="match status" value="1"/>
</dbReference>
<dbReference type="Proteomes" id="UP000733611">
    <property type="component" value="Unassembled WGS sequence"/>
</dbReference>
<dbReference type="InterPro" id="IPR036412">
    <property type="entry name" value="HAD-like_sf"/>
</dbReference>
<evidence type="ECO:0000256" key="2">
    <source>
        <dbReference type="SAM" id="Coils"/>
    </source>
</evidence>
<reference evidence="3" key="1">
    <citation type="journal article" date="2021" name="PeerJ">
        <title>Extensive microbial diversity within the chicken gut microbiome revealed by metagenomics and culture.</title>
        <authorList>
            <person name="Gilroy R."/>
            <person name="Ravi A."/>
            <person name="Getino M."/>
            <person name="Pursley I."/>
            <person name="Horton D.L."/>
            <person name="Alikhan N.F."/>
            <person name="Baker D."/>
            <person name="Gharbi K."/>
            <person name="Hall N."/>
            <person name="Watson M."/>
            <person name="Adriaenssens E.M."/>
            <person name="Foster-Nyarko E."/>
            <person name="Jarju S."/>
            <person name="Secka A."/>
            <person name="Antonio M."/>
            <person name="Oren A."/>
            <person name="Chaudhuri R.R."/>
            <person name="La Ragione R."/>
            <person name="Hildebrand F."/>
            <person name="Pallen M.J."/>
        </authorList>
    </citation>
    <scope>NUCLEOTIDE SEQUENCE</scope>
    <source>
        <strain evidence="3">378</strain>
    </source>
</reference>
<dbReference type="InterPro" id="IPR023214">
    <property type="entry name" value="HAD_sf"/>
</dbReference>